<organism evidence="2 3">
    <name type="scientific">Thalictrum thalictroides</name>
    <name type="common">Rue-anemone</name>
    <name type="synonym">Anemone thalictroides</name>
    <dbReference type="NCBI Taxonomy" id="46969"/>
    <lineage>
        <taxon>Eukaryota</taxon>
        <taxon>Viridiplantae</taxon>
        <taxon>Streptophyta</taxon>
        <taxon>Embryophyta</taxon>
        <taxon>Tracheophyta</taxon>
        <taxon>Spermatophyta</taxon>
        <taxon>Magnoliopsida</taxon>
        <taxon>Ranunculales</taxon>
        <taxon>Ranunculaceae</taxon>
        <taxon>Thalictroideae</taxon>
        <taxon>Thalictrum</taxon>
    </lineage>
</organism>
<keyword evidence="3" id="KW-1185">Reference proteome</keyword>
<proteinExistence type="predicted"/>
<evidence type="ECO:0000256" key="1">
    <source>
        <dbReference type="SAM" id="MobiDB-lite"/>
    </source>
</evidence>
<feature type="region of interest" description="Disordered" evidence="1">
    <location>
        <begin position="29"/>
        <end position="68"/>
    </location>
</feature>
<name>A0A7J6UZD0_THATH</name>
<dbReference type="AlphaFoldDB" id="A0A7J6UZD0"/>
<gene>
    <name evidence="2" type="ORF">FRX31_032601</name>
</gene>
<protein>
    <submittedName>
        <fullName evidence="2">Uncharacterized protein</fullName>
    </submittedName>
</protein>
<reference evidence="2 3" key="1">
    <citation type="submission" date="2020-06" db="EMBL/GenBank/DDBJ databases">
        <title>Transcriptomic and genomic resources for Thalictrum thalictroides and T. hernandezii: Facilitating candidate gene discovery in an emerging model plant lineage.</title>
        <authorList>
            <person name="Arias T."/>
            <person name="Riano-Pachon D.M."/>
            <person name="Di Stilio V.S."/>
        </authorList>
    </citation>
    <scope>NUCLEOTIDE SEQUENCE [LARGE SCALE GENOMIC DNA]</scope>
    <source>
        <strain evidence="3">cv. WT478/WT964</strain>
        <tissue evidence="2">Leaves</tissue>
    </source>
</reference>
<evidence type="ECO:0000313" key="3">
    <source>
        <dbReference type="Proteomes" id="UP000554482"/>
    </source>
</evidence>
<evidence type="ECO:0000313" key="2">
    <source>
        <dbReference type="EMBL" id="KAF5177811.1"/>
    </source>
</evidence>
<feature type="compositionally biased region" description="Basic and acidic residues" evidence="1">
    <location>
        <begin position="29"/>
        <end position="39"/>
    </location>
</feature>
<comment type="caution">
    <text evidence="2">The sequence shown here is derived from an EMBL/GenBank/DDBJ whole genome shotgun (WGS) entry which is preliminary data.</text>
</comment>
<dbReference type="EMBL" id="JABWDY010040891">
    <property type="protein sequence ID" value="KAF5177811.1"/>
    <property type="molecule type" value="Genomic_DNA"/>
</dbReference>
<dbReference type="Proteomes" id="UP000554482">
    <property type="component" value="Unassembled WGS sequence"/>
</dbReference>
<sequence length="240" mass="25959">MTGLREEASCSAMSNISACNELQEKDVQGINKEKSKEAVENASYEPVDCNPPISDAPGSETCDGKGTDFKPTHNLKSVVSSNPGNSKTPTESRLYSCIIPLRKFNALGGHQTGQELEQTLPKRRAETGSLAIPYHPSCKRPAFPINESGRKLRTLDEIFGYAWPQDIDRNQVSGSESGYAGSSSLVTDQQANNCVNNIIEKQLMGGDFATDSVGNDQSPLKGGHEKIGKAEENKEEEPNP</sequence>
<feature type="region of interest" description="Disordered" evidence="1">
    <location>
        <begin position="207"/>
        <end position="240"/>
    </location>
</feature>
<accession>A0A7J6UZD0</accession>
<feature type="compositionally biased region" description="Basic and acidic residues" evidence="1">
    <location>
        <begin position="222"/>
        <end position="232"/>
    </location>
</feature>